<name>A0A0P6VLE7_9HYPH</name>
<reference evidence="2 3" key="1">
    <citation type="submission" date="2015-09" db="EMBL/GenBank/DDBJ databases">
        <authorList>
            <person name="Jackson K.R."/>
            <person name="Lunt B.L."/>
            <person name="Fisher J.N.B."/>
            <person name="Gardner A.V."/>
            <person name="Bailey M.E."/>
            <person name="Deus L.M."/>
            <person name="Earl A.S."/>
            <person name="Gibby P.D."/>
            <person name="Hartmann K.A."/>
            <person name="Liu J.E."/>
            <person name="Manci A.M."/>
            <person name="Nielsen D.A."/>
            <person name="Solomon M.B."/>
            <person name="Breakwell D.P."/>
            <person name="Burnett S.H."/>
            <person name="Grose J.H."/>
        </authorList>
    </citation>
    <scope>NUCLEOTIDE SEQUENCE [LARGE SCALE GENOMIC DNA]</scope>
    <source>
        <strain evidence="2 3">16</strain>
    </source>
</reference>
<comment type="caution">
    <text evidence="2">The sequence shown here is derived from an EMBL/GenBank/DDBJ whole genome shotgun (WGS) entry which is preliminary data.</text>
</comment>
<evidence type="ECO:0000313" key="3">
    <source>
        <dbReference type="Proteomes" id="UP000048984"/>
    </source>
</evidence>
<dbReference type="RefSeq" id="WP_054357115.1">
    <property type="nucleotide sequence ID" value="NZ_LJYW01000001.1"/>
</dbReference>
<feature type="transmembrane region" description="Helical" evidence="1">
    <location>
        <begin position="39"/>
        <end position="57"/>
    </location>
</feature>
<reference evidence="2 3" key="2">
    <citation type="submission" date="2015-10" db="EMBL/GenBank/DDBJ databases">
        <title>Draft Genome Sequence of Prosthecomicrobium hirschii ATCC 27832.</title>
        <authorList>
            <person name="Daniel J."/>
            <person name="Givan S.A."/>
            <person name="Brun Y.V."/>
            <person name="Brown P.J."/>
        </authorList>
    </citation>
    <scope>NUCLEOTIDE SEQUENCE [LARGE SCALE GENOMIC DNA]</scope>
    <source>
        <strain evidence="2 3">16</strain>
    </source>
</reference>
<keyword evidence="1" id="KW-1133">Transmembrane helix</keyword>
<evidence type="ECO:0000313" key="2">
    <source>
        <dbReference type="EMBL" id="KPL50952.1"/>
    </source>
</evidence>
<feature type="transmembrane region" description="Helical" evidence="1">
    <location>
        <begin position="69"/>
        <end position="92"/>
    </location>
</feature>
<evidence type="ECO:0000256" key="1">
    <source>
        <dbReference type="SAM" id="Phobius"/>
    </source>
</evidence>
<dbReference type="EMBL" id="LJYW01000001">
    <property type="protein sequence ID" value="KPL50952.1"/>
    <property type="molecule type" value="Genomic_DNA"/>
</dbReference>
<keyword evidence="1" id="KW-0812">Transmembrane</keyword>
<organism evidence="2 3">
    <name type="scientific">Prosthecodimorpha hirschii</name>
    <dbReference type="NCBI Taxonomy" id="665126"/>
    <lineage>
        <taxon>Bacteria</taxon>
        <taxon>Pseudomonadati</taxon>
        <taxon>Pseudomonadota</taxon>
        <taxon>Alphaproteobacteria</taxon>
        <taxon>Hyphomicrobiales</taxon>
        <taxon>Ancalomicrobiaceae</taxon>
        <taxon>Prosthecodimorpha</taxon>
    </lineage>
</organism>
<dbReference type="AlphaFoldDB" id="A0A0P6VLE7"/>
<keyword evidence="3" id="KW-1185">Reference proteome</keyword>
<proteinExistence type="predicted"/>
<accession>A0A0P6VLE7</accession>
<sequence length="177" mass="18932">MTPAPAPPSAFILRHDRWVASLAMGLAAYTTAYSLSKGLWLAIPAALSALVATFILWRPMVTRPPRTSLWGAVGLGAAVVLVSYPVMLAVGLPFEAFLSDKPIETTPGSSRLEDFAYMIAFAMTYGLFFGVMLTGWITIPVGIAVAWTVAFWRRSAEKRLAATIPDVPAPPPSAPTP</sequence>
<gene>
    <name evidence="2" type="ORF">ABB55_00865</name>
</gene>
<dbReference type="Proteomes" id="UP000048984">
    <property type="component" value="Unassembled WGS sequence"/>
</dbReference>
<feature type="transmembrane region" description="Helical" evidence="1">
    <location>
        <begin position="117"/>
        <end position="150"/>
    </location>
</feature>
<keyword evidence="1" id="KW-0472">Membrane</keyword>
<protein>
    <submittedName>
        <fullName evidence="2">Uncharacterized protein</fullName>
    </submittedName>
</protein>